<sequence>MCFVPVFLARTEAHTLECVLREAGCIISRLPFPNRTLAIVEAEAWPETHQGVAVVGWWLTNQGARQICCGGVMALQVATISAVDPDLDFFTDAPDYLKHVDKSQLRIIE</sequence>
<dbReference type="EMBL" id="SZYD01000016">
    <property type="protein sequence ID" value="KAD3338244.1"/>
    <property type="molecule type" value="Genomic_DNA"/>
</dbReference>
<accession>A0A5N6MCC4</accession>
<protein>
    <submittedName>
        <fullName evidence="1">Uncharacterized protein</fullName>
    </submittedName>
</protein>
<keyword evidence="2" id="KW-1185">Reference proteome</keyword>
<dbReference type="Proteomes" id="UP000326396">
    <property type="component" value="Linkage Group LG6"/>
</dbReference>
<evidence type="ECO:0000313" key="1">
    <source>
        <dbReference type="EMBL" id="KAD3338244.1"/>
    </source>
</evidence>
<reference evidence="1 2" key="1">
    <citation type="submission" date="2019-05" db="EMBL/GenBank/DDBJ databases">
        <title>Mikania micrantha, genome provides insights into the molecular mechanism of rapid growth.</title>
        <authorList>
            <person name="Liu B."/>
        </authorList>
    </citation>
    <scope>NUCLEOTIDE SEQUENCE [LARGE SCALE GENOMIC DNA]</scope>
    <source>
        <strain evidence="1">NLD-2019</strain>
        <tissue evidence="1">Leaf</tissue>
    </source>
</reference>
<gene>
    <name evidence="1" type="ORF">E3N88_33765</name>
</gene>
<organism evidence="1 2">
    <name type="scientific">Mikania micrantha</name>
    <name type="common">bitter vine</name>
    <dbReference type="NCBI Taxonomy" id="192012"/>
    <lineage>
        <taxon>Eukaryota</taxon>
        <taxon>Viridiplantae</taxon>
        <taxon>Streptophyta</taxon>
        <taxon>Embryophyta</taxon>
        <taxon>Tracheophyta</taxon>
        <taxon>Spermatophyta</taxon>
        <taxon>Magnoliopsida</taxon>
        <taxon>eudicotyledons</taxon>
        <taxon>Gunneridae</taxon>
        <taxon>Pentapetalae</taxon>
        <taxon>asterids</taxon>
        <taxon>campanulids</taxon>
        <taxon>Asterales</taxon>
        <taxon>Asteraceae</taxon>
        <taxon>Asteroideae</taxon>
        <taxon>Heliantheae alliance</taxon>
        <taxon>Eupatorieae</taxon>
        <taxon>Mikania</taxon>
    </lineage>
</organism>
<proteinExistence type="predicted"/>
<evidence type="ECO:0000313" key="2">
    <source>
        <dbReference type="Proteomes" id="UP000326396"/>
    </source>
</evidence>
<dbReference type="AlphaFoldDB" id="A0A5N6MCC4"/>
<comment type="caution">
    <text evidence="1">The sequence shown here is derived from an EMBL/GenBank/DDBJ whole genome shotgun (WGS) entry which is preliminary data.</text>
</comment>
<name>A0A5N6MCC4_9ASTR</name>